<dbReference type="EMBL" id="BMAO01035591">
    <property type="protein sequence ID" value="GFR04562.1"/>
    <property type="molecule type" value="Genomic_DNA"/>
</dbReference>
<dbReference type="Proteomes" id="UP000887116">
    <property type="component" value="Unassembled WGS sequence"/>
</dbReference>
<keyword evidence="2" id="KW-1185">Reference proteome</keyword>
<organism evidence="1 2">
    <name type="scientific">Trichonephila clavata</name>
    <name type="common">Joro spider</name>
    <name type="synonym">Nephila clavata</name>
    <dbReference type="NCBI Taxonomy" id="2740835"/>
    <lineage>
        <taxon>Eukaryota</taxon>
        <taxon>Metazoa</taxon>
        <taxon>Ecdysozoa</taxon>
        <taxon>Arthropoda</taxon>
        <taxon>Chelicerata</taxon>
        <taxon>Arachnida</taxon>
        <taxon>Araneae</taxon>
        <taxon>Araneomorphae</taxon>
        <taxon>Entelegynae</taxon>
        <taxon>Araneoidea</taxon>
        <taxon>Nephilidae</taxon>
        <taxon>Trichonephila</taxon>
    </lineage>
</organism>
<sequence length="143" mass="16132">MNSCSGPTGGRDEALKEKVGRRCELRNKSIGSCLLTAVEAKSRSMQSIYCTFYEENMRTFVITIQKFILNEQTLYLASTKLPPGNKQPHCSPKTSHLFATLTNPNPVYVIFYFHLFLFLSNLNKCPTMTPSQKKPTQSQTAND</sequence>
<proteinExistence type="predicted"/>
<dbReference type="AlphaFoldDB" id="A0A8X6GHP2"/>
<name>A0A8X6GHP2_TRICU</name>
<protein>
    <submittedName>
        <fullName evidence="1">Uncharacterized protein</fullName>
    </submittedName>
</protein>
<reference evidence="1" key="1">
    <citation type="submission" date="2020-07" db="EMBL/GenBank/DDBJ databases">
        <title>Multicomponent nature underlies the extraordinary mechanical properties of spider dragline silk.</title>
        <authorList>
            <person name="Kono N."/>
            <person name="Nakamura H."/>
            <person name="Mori M."/>
            <person name="Yoshida Y."/>
            <person name="Ohtoshi R."/>
            <person name="Malay A.D."/>
            <person name="Moran D.A.P."/>
            <person name="Tomita M."/>
            <person name="Numata K."/>
            <person name="Arakawa K."/>
        </authorList>
    </citation>
    <scope>NUCLEOTIDE SEQUENCE</scope>
</reference>
<evidence type="ECO:0000313" key="1">
    <source>
        <dbReference type="EMBL" id="GFR04562.1"/>
    </source>
</evidence>
<evidence type="ECO:0000313" key="2">
    <source>
        <dbReference type="Proteomes" id="UP000887116"/>
    </source>
</evidence>
<accession>A0A8X6GHP2</accession>
<gene>
    <name evidence="1" type="ORF">TNCT_260711</name>
</gene>
<comment type="caution">
    <text evidence="1">The sequence shown here is derived from an EMBL/GenBank/DDBJ whole genome shotgun (WGS) entry which is preliminary data.</text>
</comment>